<keyword evidence="8" id="KW-0511">Multifunctional enzyme</keyword>
<evidence type="ECO:0000256" key="5">
    <source>
        <dbReference type="ARBA" id="ARBA00007417"/>
    </source>
</evidence>
<evidence type="ECO:0000256" key="1">
    <source>
        <dbReference type="ARBA" id="ARBA00002151"/>
    </source>
</evidence>
<dbReference type="GO" id="GO:0008703">
    <property type="term" value="F:5-amino-6-(5-phosphoribosylamino)uracil reductase activity"/>
    <property type="evidence" value="ECO:0007669"/>
    <property type="project" value="UniProtKB-EC"/>
</dbReference>
<sequence>MSESLFAPFMREALALAENGRWSACPNPTVGAVLVRDGRVVARGWHHAAGQPHAEVECLRDAQRQGIDPAQCTLVVTLEPCNHYGKTPPCSEAVLAAGIRRVVIGLHDPTPKAAGGAERLRAAGVDVIGPVCEQECRDQVADFLAWQQGRPYVILKLAATMDGRIATRTGHSRWISSEGSRALVHRLRAGIGRAGGAVLVGGGTFRADNPCLTARIPGETVERQPLACVLTSRLPNPAGDIHLLKERPGQAVFLCSPAAAASTAAHALRQMGVRVLALGPGQRGCPDFAAMFRMLYEDLHCPYVLCEGGGHLALSLLEAGFADEFLLHLAPRILGDNEAAPLFDGRSPLTMAEALELRVCRTSLCDGDVHLQLRPAIPQE</sequence>
<dbReference type="GO" id="GO:0046872">
    <property type="term" value="F:metal ion binding"/>
    <property type="evidence" value="ECO:0007669"/>
    <property type="project" value="UniProtKB-KW"/>
</dbReference>
<gene>
    <name evidence="14" type="ORF">DESPIGER_1075</name>
</gene>
<dbReference type="EMBL" id="LT630450">
    <property type="protein sequence ID" value="SFV72938.1"/>
    <property type="molecule type" value="Genomic_DNA"/>
</dbReference>
<proteinExistence type="inferred from homology"/>
<comment type="similarity">
    <text evidence="4 9">In the N-terminal section; belongs to the cytidine and deoxycytidylate deaminase family.</text>
</comment>
<dbReference type="InterPro" id="IPR002734">
    <property type="entry name" value="RibDG_C"/>
</dbReference>
<comment type="function">
    <text evidence="1 9">Converts 2,5-diamino-6-(ribosylamino)-4(3h)-pyrimidinone 5'-phosphate into 5-amino-6-(ribosylamino)-2,4(1h,3h)-pyrimidinedione 5'-phosphate.</text>
</comment>
<dbReference type="UniPathway" id="UPA00275">
    <property type="reaction ID" value="UER00401"/>
</dbReference>
<dbReference type="GO" id="GO:0009231">
    <property type="term" value="P:riboflavin biosynthetic process"/>
    <property type="evidence" value="ECO:0007669"/>
    <property type="project" value="UniProtKB-UniPathway"/>
</dbReference>
<comment type="pathway">
    <text evidence="2 9">Cofactor biosynthesis; riboflavin biosynthesis; 5-amino-6-(D-ribitylamino)uracil from GTP: step 2/4.</text>
</comment>
<dbReference type="CDD" id="cd01284">
    <property type="entry name" value="Riboflavin_deaminase-reductase"/>
    <property type="match status" value="1"/>
</dbReference>
<feature type="binding site" evidence="11">
    <location>
        <position position="158"/>
    </location>
    <ligand>
        <name>NADP(+)</name>
        <dbReference type="ChEBI" id="CHEBI:58349"/>
    </ligand>
</feature>
<feature type="binding site" evidence="11">
    <location>
        <position position="174"/>
    </location>
    <ligand>
        <name>NADP(+)</name>
        <dbReference type="ChEBI" id="CHEBI:58349"/>
    </ligand>
</feature>
<feature type="binding site" evidence="11">
    <location>
        <position position="188"/>
    </location>
    <ligand>
        <name>substrate</name>
    </ligand>
</feature>
<keyword evidence="9" id="KW-0686">Riboflavin biosynthesis</keyword>
<keyword evidence="15" id="KW-1185">Reference proteome</keyword>
<evidence type="ECO:0000256" key="12">
    <source>
        <dbReference type="PIRSR" id="PIRSR006769-3"/>
    </source>
</evidence>
<comment type="cofactor">
    <cofactor evidence="9 12">
        <name>Zn(2+)</name>
        <dbReference type="ChEBI" id="CHEBI:29105"/>
    </cofactor>
    <text evidence="9 12">Binds 1 zinc ion.</text>
</comment>
<comment type="catalytic activity">
    <reaction evidence="9">
        <text>2,5-diamino-6-hydroxy-4-(5-phosphoribosylamino)-pyrimidine + H2O + H(+) = 5-amino-6-(5-phospho-D-ribosylamino)uracil + NH4(+)</text>
        <dbReference type="Rhea" id="RHEA:21868"/>
        <dbReference type="ChEBI" id="CHEBI:15377"/>
        <dbReference type="ChEBI" id="CHEBI:15378"/>
        <dbReference type="ChEBI" id="CHEBI:28938"/>
        <dbReference type="ChEBI" id="CHEBI:58453"/>
        <dbReference type="ChEBI" id="CHEBI:58614"/>
        <dbReference type="EC" id="3.5.4.26"/>
    </reaction>
</comment>
<keyword evidence="9 12" id="KW-0862">Zinc</keyword>
<dbReference type="InterPro" id="IPR050765">
    <property type="entry name" value="Riboflavin_Biosynth_HTPR"/>
</dbReference>
<evidence type="ECO:0000256" key="11">
    <source>
        <dbReference type="PIRSR" id="PIRSR006769-2"/>
    </source>
</evidence>
<evidence type="ECO:0000256" key="8">
    <source>
        <dbReference type="ARBA" id="ARBA00023268"/>
    </source>
</evidence>
<evidence type="ECO:0000256" key="6">
    <source>
        <dbReference type="ARBA" id="ARBA00022857"/>
    </source>
</evidence>
<dbReference type="PIRSF" id="PIRSF006769">
    <property type="entry name" value="RibD"/>
    <property type="match status" value="1"/>
</dbReference>
<feature type="binding site" evidence="11">
    <location>
        <position position="215"/>
    </location>
    <ligand>
        <name>substrate</name>
    </ligand>
</feature>
<dbReference type="Proteomes" id="UP000186323">
    <property type="component" value="Chromosome I"/>
</dbReference>
<comment type="pathway">
    <text evidence="3 9">Cofactor biosynthesis; riboflavin biosynthesis; 5-amino-6-(D-ribitylamino)uracil from GTP: step 3/4.</text>
</comment>
<protein>
    <recommendedName>
        <fullName evidence="9">Riboflavin biosynthesis protein RibD</fullName>
    </recommendedName>
    <domain>
        <recommendedName>
            <fullName evidence="9">Diaminohydroxyphosphoribosylaminopyrimidine deaminase</fullName>
            <shortName evidence="9">DRAP deaminase</shortName>
            <ecNumber evidence="9">3.5.4.26</ecNumber>
        </recommendedName>
        <alternativeName>
            <fullName evidence="9">Riboflavin-specific deaminase</fullName>
        </alternativeName>
    </domain>
    <domain>
        <recommendedName>
            <fullName evidence="9">5-amino-6-(5-phosphoribosylamino)uracil reductase</fullName>
            <ecNumber evidence="9">1.1.1.193</ecNumber>
        </recommendedName>
        <alternativeName>
            <fullName evidence="9">HTP reductase</fullName>
        </alternativeName>
    </domain>
</protein>
<reference evidence="15" key="1">
    <citation type="submission" date="2016-10" db="EMBL/GenBank/DDBJ databases">
        <authorList>
            <person name="Wegmann U."/>
        </authorList>
    </citation>
    <scope>NUCLEOTIDE SEQUENCE [LARGE SCALE GENOMIC DNA]</scope>
</reference>
<evidence type="ECO:0000313" key="14">
    <source>
        <dbReference type="EMBL" id="SFV72938.1"/>
    </source>
</evidence>
<feature type="domain" description="CMP/dCMP-type deaminase" evidence="13">
    <location>
        <begin position="4"/>
        <end position="127"/>
    </location>
</feature>
<feature type="binding site" evidence="11">
    <location>
        <position position="232"/>
    </location>
    <ligand>
        <name>NADP(+)</name>
        <dbReference type="ChEBI" id="CHEBI:58349"/>
    </ligand>
</feature>
<dbReference type="SUPFAM" id="SSF53597">
    <property type="entry name" value="Dihydrofolate reductase-like"/>
    <property type="match status" value="1"/>
</dbReference>
<name>A0A1K1LE23_9BACT</name>
<evidence type="ECO:0000313" key="15">
    <source>
        <dbReference type="Proteomes" id="UP000186323"/>
    </source>
</evidence>
<feature type="binding site" evidence="12">
    <location>
        <position position="53"/>
    </location>
    <ligand>
        <name>Zn(2+)</name>
        <dbReference type="ChEBI" id="CHEBI:29105"/>
        <note>catalytic</note>
    </ligand>
</feature>
<comment type="similarity">
    <text evidence="5 9">In the C-terminal section; belongs to the HTP reductase family.</text>
</comment>
<evidence type="ECO:0000256" key="3">
    <source>
        <dbReference type="ARBA" id="ARBA00004910"/>
    </source>
</evidence>
<evidence type="ECO:0000256" key="9">
    <source>
        <dbReference type="PIRNR" id="PIRNR006769"/>
    </source>
</evidence>
<dbReference type="SUPFAM" id="SSF53927">
    <property type="entry name" value="Cytidine deaminase-like"/>
    <property type="match status" value="1"/>
</dbReference>
<evidence type="ECO:0000259" key="13">
    <source>
        <dbReference type="PROSITE" id="PS51747"/>
    </source>
</evidence>
<dbReference type="RefSeq" id="WP_072334043.1">
    <property type="nucleotide sequence ID" value="NZ_CALJDE010000075.1"/>
</dbReference>
<keyword evidence="9 12" id="KW-0479">Metal-binding</keyword>
<evidence type="ECO:0000256" key="10">
    <source>
        <dbReference type="PIRSR" id="PIRSR006769-1"/>
    </source>
</evidence>
<feature type="binding site" evidence="11">
    <location>
        <position position="307"/>
    </location>
    <ligand>
        <name>substrate</name>
    </ligand>
</feature>
<dbReference type="PROSITE" id="PS51747">
    <property type="entry name" value="CYT_DCMP_DEAMINASES_2"/>
    <property type="match status" value="1"/>
</dbReference>
<dbReference type="GO" id="GO:0008835">
    <property type="term" value="F:diaminohydroxyphosphoribosylaminopyrimidine deaminase activity"/>
    <property type="evidence" value="ECO:0007669"/>
    <property type="project" value="UniProtKB-EC"/>
</dbReference>
<comment type="catalytic activity">
    <reaction evidence="9">
        <text>5-amino-6-(5-phospho-D-ribitylamino)uracil + NADP(+) = 5-amino-6-(5-phospho-D-ribosylamino)uracil + NADPH + H(+)</text>
        <dbReference type="Rhea" id="RHEA:17845"/>
        <dbReference type="ChEBI" id="CHEBI:15378"/>
        <dbReference type="ChEBI" id="CHEBI:57783"/>
        <dbReference type="ChEBI" id="CHEBI:58349"/>
        <dbReference type="ChEBI" id="CHEBI:58421"/>
        <dbReference type="ChEBI" id="CHEBI:58453"/>
        <dbReference type="EC" id="1.1.1.193"/>
    </reaction>
</comment>
<dbReference type="NCBIfam" id="TIGR00326">
    <property type="entry name" value="eubact_ribD"/>
    <property type="match status" value="1"/>
</dbReference>
<evidence type="ECO:0000256" key="2">
    <source>
        <dbReference type="ARBA" id="ARBA00004882"/>
    </source>
</evidence>
<dbReference type="KEGG" id="dpg:DESPIGER_1075"/>
<dbReference type="PANTHER" id="PTHR38011:SF7">
    <property type="entry name" value="2,5-DIAMINO-6-RIBOSYLAMINO-4(3H)-PYRIMIDINONE 5'-PHOSPHATE REDUCTASE"/>
    <property type="match status" value="1"/>
</dbReference>
<dbReference type="EC" id="3.5.4.26" evidence="9"/>
<dbReference type="InterPro" id="IPR004794">
    <property type="entry name" value="Eubact_RibD"/>
</dbReference>
<feature type="binding site" evidence="11">
    <location>
        <position position="204"/>
    </location>
    <ligand>
        <name>NADP(+)</name>
        <dbReference type="ChEBI" id="CHEBI:58349"/>
    </ligand>
</feature>
<dbReference type="PANTHER" id="PTHR38011">
    <property type="entry name" value="DIHYDROFOLATE REDUCTASE FAMILY PROTEIN (AFU_ORTHOLOGUE AFUA_8G06820)"/>
    <property type="match status" value="1"/>
</dbReference>
<dbReference type="InterPro" id="IPR024072">
    <property type="entry name" value="DHFR-like_dom_sf"/>
</dbReference>
<feature type="active site" description="Proton donor" evidence="10">
    <location>
        <position position="55"/>
    </location>
</feature>
<dbReference type="AlphaFoldDB" id="A0A1K1LE23"/>
<evidence type="ECO:0000256" key="7">
    <source>
        <dbReference type="ARBA" id="ARBA00023002"/>
    </source>
</evidence>
<dbReference type="InterPro" id="IPR016193">
    <property type="entry name" value="Cytidine_deaminase-like"/>
</dbReference>
<dbReference type="Pfam" id="PF00383">
    <property type="entry name" value="dCMP_cyt_deam_1"/>
    <property type="match status" value="1"/>
</dbReference>
<feature type="binding site" evidence="11">
    <location>
        <position position="172"/>
    </location>
    <ligand>
        <name>substrate</name>
    </ligand>
</feature>
<dbReference type="Gene3D" id="3.40.140.10">
    <property type="entry name" value="Cytidine Deaminase, domain 2"/>
    <property type="match status" value="1"/>
</dbReference>
<keyword evidence="7 9" id="KW-0560">Oxidoreductase</keyword>
<feature type="binding site" evidence="11">
    <location>
        <begin position="309"/>
        <end position="315"/>
    </location>
    <ligand>
        <name>NADP(+)</name>
        <dbReference type="ChEBI" id="CHEBI:58349"/>
    </ligand>
</feature>
<feature type="binding site" evidence="12">
    <location>
        <position position="90"/>
    </location>
    <ligand>
        <name>Zn(2+)</name>
        <dbReference type="ChEBI" id="CHEBI:29105"/>
        <note>catalytic</note>
    </ligand>
</feature>
<dbReference type="Pfam" id="PF01872">
    <property type="entry name" value="RibD_C"/>
    <property type="match status" value="1"/>
</dbReference>
<dbReference type="EC" id="1.1.1.193" evidence="9"/>
<organism evidence="14 15">
    <name type="scientific">Desulfovibrio piger</name>
    <dbReference type="NCBI Taxonomy" id="901"/>
    <lineage>
        <taxon>Bacteria</taxon>
        <taxon>Pseudomonadati</taxon>
        <taxon>Thermodesulfobacteriota</taxon>
        <taxon>Desulfovibrionia</taxon>
        <taxon>Desulfovibrionales</taxon>
        <taxon>Desulfovibrionaceae</taxon>
        <taxon>Desulfovibrio</taxon>
    </lineage>
</organism>
<dbReference type="Gene3D" id="3.40.430.10">
    <property type="entry name" value="Dihydrofolate Reductase, subunit A"/>
    <property type="match status" value="1"/>
</dbReference>
<evidence type="ECO:0000256" key="4">
    <source>
        <dbReference type="ARBA" id="ARBA00005259"/>
    </source>
</evidence>
<feature type="binding site" evidence="11">
    <location>
        <position position="212"/>
    </location>
    <ligand>
        <name>substrate</name>
    </ligand>
</feature>
<dbReference type="InterPro" id="IPR002125">
    <property type="entry name" value="CMP_dCMP_dom"/>
</dbReference>
<feature type="binding site" evidence="11">
    <location>
        <position position="208"/>
    </location>
    <ligand>
        <name>NADP(+)</name>
        <dbReference type="ChEBI" id="CHEBI:58349"/>
    </ligand>
</feature>
<keyword evidence="6 9" id="KW-0521">NADP</keyword>
<dbReference type="OrthoDB" id="9800865at2"/>
<feature type="binding site" evidence="12">
    <location>
        <position position="81"/>
    </location>
    <ligand>
        <name>Zn(2+)</name>
        <dbReference type="ChEBI" id="CHEBI:29105"/>
        <note>catalytic</note>
    </ligand>
</feature>
<keyword evidence="9 14" id="KW-0378">Hydrolase</keyword>
<accession>A0A1K1LE23</accession>